<gene>
    <name evidence="1" type="ORF">HNP33_001162</name>
</gene>
<reference evidence="1 2" key="1">
    <citation type="submission" date="2020-08" db="EMBL/GenBank/DDBJ databases">
        <title>Functional genomics of gut bacteria from endangered species of beetles.</title>
        <authorList>
            <person name="Carlos-Shanley C."/>
        </authorList>
    </citation>
    <scope>NUCLEOTIDE SEQUENCE [LARGE SCALE GENOMIC DNA]</scope>
    <source>
        <strain evidence="1 2">S00124</strain>
    </source>
</reference>
<protein>
    <recommendedName>
        <fullName evidence="3">C2H2-type domain-containing protein</fullName>
    </recommendedName>
</protein>
<dbReference type="EMBL" id="JACHKZ010000005">
    <property type="protein sequence ID" value="MBB6577111.1"/>
    <property type="molecule type" value="Genomic_DNA"/>
</dbReference>
<name>A0ABR6RD94_9BURK</name>
<dbReference type="RefSeq" id="WP_184706249.1">
    <property type="nucleotide sequence ID" value="NZ_JACHKZ010000005.1"/>
</dbReference>
<organism evidence="1 2">
    <name type="scientific">Comamonas odontotermitis</name>
    <dbReference type="NCBI Taxonomy" id="379895"/>
    <lineage>
        <taxon>Bacteria</taxon>
        <taxon>Pseudomonadati</taxon>
        <taxon>Pseudomonadota</taxon>
        <taxon>Betaproteobacteria</taxon>
        <taxon>Burkholderiales</taxon>
        <taxon>Comamonadaceae</taxon>
        <taxon>Comamonas</taxon>
    </lineage>
</organism>
<sequence length="78" mass="8651">MKYLLVLLLVVIAWHIWRGKRVENARPSAKKTLAQPEPMVHCAHCGVHFPQSDAISHRGKHYCSQAHLAAASTTTPSP</sequence>
<evidence type="ECO:0000313" key="1">
    <source>
        <dbReference type="EMBL" id="MBB6577111.1"/>
    </source>
</evidence>
<accession>A0ABR6RD94</accession>
<dbReference type="NCBIfam" id="NF041023">
    <property type="entry name" value="PP0621_fam"/>
    <property type="match status" value="1"/>
</dbReference>
<dbReference type="InterPro" id="IPR049708">
    <property type="entry name" value="PP0621-like"/>
</dbReference>
<evidence type="ECO:0000313" key="2">
    <source>
        <dbReference type="Proteomes" id="UP000562492"/>
    </source>
</evidence>
<proteinExistence type="predicted"/>
<keyword evidence="2" id="KW-1185">Reference proteome</keyword>
<dbReference type="Proteomes" id="UP000562492">
    <property type="component" value="Unassembled WGS sequence"/>
</dbReference>
<comment type="caution">
    <text evidence="1">The sequence shown here is derived from an EMBL/GenBank/DDBJ whole genome shotgun (WGS) entry which is preliminary data.</text>
</comment>
<evidence type="ECO:0008006" key="3">
    <source>
        <dbReference type="Google" id="ProtNLM"/>
    </source>
</evidence>